<evidence type="ECO:0000256" key="2">
    <source>
        <dbReference type="ARBA" id="ARBA00023242"/>
    </source>
</evidence>
<feature type="domain" description="Chromo" evidence="5">
    <location>
        <begin position="398"/>
        <end position="458"/>
    </location>
</feature>
<dbReference type="HOGENOM" id="CLU_028085_0_0_1"/>
<feature type="chain" id="PRO_5004048890" description="Chromo domain-containing protein" evidence="4">
    <location>
        <begin position="18"/>
        <end position="650"/>
    </location>
</feature>
<dbReference type="eggNOG" id="ENOG502S525">
    <property type="taxonomic scope" value="Eukaryota"/>
</dbReference>
<dbReference type="VEuPathDB" id="FungiDB:HpaG802981"/>
<keyword evidence="2" id="KW-0539">Nucleus</keyword>
<dbReference type="PROSITE" id="PS50013">
    <property type="entry name" value="CHROMO_2"/>
    <property type="match status" value="1"/>
</dbReference>
<feature type="compositionally biased region" description="Basic residues" evidence="3">
    <location>
        <begin position="499"/>
        <end position="513"/>
    </location>
</feature>
<keyword evidence="4" id="KW-0732">Signal</keyword>
<keyword evidence="7" id="KW-1185">Reference proteome</keyword>
<organism evidence="6 7">
    <name type="scientific">Hyaloperonospora arabidopsidis (strain Emoy2)</name>
    <name type="common">Downy mildew agent</name>
    <name type="synonym">Peronospora arabidopsidis</name>
    <dbReference type="NCBI Taxonomy" id="559515"/>
    <lineage>
        <taxon>Eukaryota</taxon>
        <taxon>Sar</taxon>
        <taxon>Stramenopiles</taxon>
        <taxon>Oomycota</taxon>
        <taxon>Peronosporomycetes</taxon>
        <taxon>Peronosporales</taxon>
        <taxon>Peronosporaceae</taxon>
        <taxon>Hyaloperonospora</taxon>
    </lineage>
</organism>
<reference evidence="6" key="2">
    <citation type="submission" date="2015-06" db="UniProtKB">
        <authorList>
            <consortium name="EnsemblProtists"/>
        </authorList>
    </citation>
    <scope>IDENTIFICATION</scope>
    <source>
        <strain evidence="6">Emoy2</strain>
    </source>
</reference>
<dbReference type="PANTHER" id="PTHR22812">
    <property type="entry name" value="CHROMOBOX PROTEIN"/>
    <property type="match status" value="1"/>
</dbReference>
<dbReference type="InterPro" id="IPR051219">
    <property type="entry name" value="Heterochromatin_chromo-domain"/>
</dbReference>
<feature type="signal peptide" evidence="4">
    <location>
        <begin position="1"/>
        <end position="17"/>
    </location>
</feature>
<dbReference type="EMBL" id="JH598031">
    <property type="status" value="NOT_ANNOTATED_CDS"/>
    <property type="molecule type" value="Genomic_DNA"/>
</dbReference>
<evidence type="ECO:0000256" key="1">
    <source>
        <dbReference type="ARBA" id="ARBA00004123"/>
    </source>
</evidence>
<feature type="region of interest" description="Disordered" evidence="3">
    <location>
        <begin position="452"/>
        <end position="525"/>
    </location>
</feature>
<dbReference type="AlphaFoldDB" id="M4B9M1"/>
<feature type="region of interest" description="Disordered" evidence="3">
    <location>
        <begin position="201"/>
        <end position="220"/>
    </location>
</feature>
<accession>M4B9M1</accession>
<dbReference type="SUPFAM" id="SSF54160">
    <property type="entry name" value="Chromo domain-like"/>
    <property type="match status" value="1"/>
</dbReference>
<dbReference type="InterPro" id="IPR016197">
    <property type="entry name" value="Chromo-like_dom_sf"/>
</dbReference>
<feature type="compositionally biased region" description="Basic and acidic residues" evidence="3">
    <location>
        <begin position="201"/>
        <end position="214"/>
    </location>
</feature>
<evidence type="ECO:0000313" key="6">
    <source>
        <dbReference type="EnsemblProtists" id="HpaP802981"/>
    </source>
</evidence>
<evidence type="ECO:0000256" key="3">
    <source>
        <dbReference type="SAM" id="MobiDB-lite"/>
    </source>
</evidence>
<dbReference type="Proteomes" id="UP000011713">
    <property type="component" value="Unassembled WGS sequence"/>
</dbReference>
<sequence length="650" mass="72439">MWLFGFYVALTTPSCLCVCSFTTWLRLMERQKDETKLLKTLQNLLLTQTRRGEAVGLVQDAKHHVNMLKANDKTMTELMTLLNEFFFQNILPALKRARQVENEGRDGDDHEEDESVTTAASNVHGGNEELPQDSLDRYLEHGDENEAEDGTAIPQAFVDDMSGWACSSHSSRGQAEMLSRKLETDTLNAATGTACAAENVARNEDEHTGEKEDGMAGDESDDGIPSDAFHDMLIANSSKMTALHASDKVETYEQLTALSVIEASPQSKPAQTKSTRQSQSQQVSTGYAAKRKDRIGQNAAASLVADQVLDVRTYGTLKEYLIEWQGMATPLWIARRRCPPQAKELIDNYAATLRAQDSTRVTRKPTGGCRGTGTKHVTSHKGDARDADGEDDMEITLYNVDHIVNHRVRYNKKEYLVRWEHYADGYDTWEKAAKLRLDVPKIVEAYEEQLRHNNGEDTASHSAKAEPKVGKIKKKKYTYKKKSSGDEKTSIDKSETQHSHRGGRKHVKKKRGRVSTDKEGVKSLPGAKSIPPVKMKIILDFEVFSTYKYDSKEYRGSTEIAVCLLNDASMDSKSAMNSATIEICETLPTTSLAIALVFSIALDFSNDSVAISWMRFCSPNCEEISKELMNIPRINAEVICVLAHACLCSI</sequence>
<reference evidence="7" key="1">
    <citation type="journal article" date="2010" name="Science">
        <title>Signatures of adaptation to obligate biotrophy in the Hyaloperonospora arabidopsidis genome.</title>
        <authorList>
            <person name="Baxter L."/>
            <person name="Tripathy S."/>
            <person name="Ishaque N."/>
            <person name="Boot N."/>
            <person name="Cabral A."/>
            <person name="Kemen E."/>
            <person name="Thines M."/>
            <person name="Ah-Fong A."/>
            <person name="Anderson R."/>
            <person name="Badejoko W."/>
            <person name="Bittner-Eddy P."/>
            <person name="Boore J.L."/>
            <person name="Chibucos M.C."/>
            <person name="Coates M."/>
            <person name="Dehal P."/>
            <person name="Delehaunty K."/>
            <person name="Dong S."/>
            <person name="Downton P."/>
            <person name="Dumas B."/>
            <person name="Fabro G."/>
            <person name="Fronick C."/>
            <person name="Fuerstenberg S.I."/>
            <person name="Fulton L."/>
            <person name="Gaulin E."/>
            <person name="Govers F."/>
            <person name="Hughes L."/>
            <person name="Humphray S."/>
            <person name="Jiang R.H."/>
            <person name="Judelson H."/>
            <person name="Kamoun S."/>
            <person name="Kyung K."/>
            <person name="Meijer H."/>
            <person name="Minx P."/>
            <person name="Morris P."/>
            <person name="Nelson J."/>
            <person name="Phuntumart V."/>
            <person name="Qutob D."/>
            <person name="Rehmany A."/>
            <person name="Rougon-Cardoso A."/>
            <person name="Ryden P."/>
            <person name="Torto-Alalibo T."/>
            <person name="Studholme D."/>
            <person name="Wang Y."/>
            <person name="Win J."/>
            <person name="Wood J."/>
            <person name="Clifton S.W."/>
            <person name="Rogers J."/>
            <person name="Van den Ackerveken G."/>
            <person name="Jones J.D."/>
            <person name="McDowell J.M."/>
            <person name="Beynon J."/>
            <person name="Tyler B.M."/>
        </authorList>
    </citation>
    <scope>NUCLEOTIDE SEQUENCE [LARGE SCALE GENOMIC DNA]</scope>
    <source>
        <strain evidence="7">Emoy2</strain>
    </source>
</reference>
<feature type="compositionally biased region" description="Basic and acidic residues" evidence="3">
    <location>
        <begin position="483"/>
        <end position="498"/>
    </location>
</feature>
<dbReference type="InParanoid" id="M4B9M1"/>
<dbReference type="OMA" id="SQIDGEH"/>
<feature type="compositionally biased region" description="Low complexity" evidence="3">
    <location>
        <begin position="271"/>
        <end position="285"/>
    </location>
</feature>
<proteinExistence type="predicted"/>
<dbReference type="GO" id="GO:0005634">
    <property type="term" value="C:nucleus"/>
    <property type="evidence" value="ECO:0007669"/>
    <property type="project" value="UniProtKB-SubCell"/>
</dbReference>
<feature type="compositionally biased region" description="Basic residues" evidence="3">
    <location>
        <begin position="470"/>
        <end position="482"/>
    </location>
</feature>
<feature type="compositionally biased region" description="Basic and acidic residues" evidence="3">
    <location>
        <begin position="452"/>
        <end position="469"/>
    </location>
</feature>
<feature type="region of interest" description="Disordered" evidence="3">
    <location>
        <begin position="359"/>
        <end position="386"/>
    </location>
</feature>
<dbReference type="Gene3D" id="2.40.50.40">
    <property type="match status" value="1"/>
</dbReference>
<dbReference type="InterPro" id="IPR023780">
    <property type="entry name" value="Chromo_domain"/>
</dbReference>
<evidence type="ECO:0000259" key="5">
    <source>
        <dbReference type="PROSITE" id="PS50013"/>
    </source>
</evidence>
<dbReference type="CDD" id="cd00024">
    <property type="entry name" value="CD_CSD"/>
    <property type="match status" value="1"/>
</dbReference>
<evidence type="ECO:0000313" key="7">
    <source>
        <dbReference type="Proteomes" id="UP000011713"/>
    </source>
</evidence>
<evidence type="ECO:0000256" key="4">
    <source>
        <dbReference type="SAM" id="SignalP"/>
    </source>
</evidence>
<dbReference type="SMART" id="SM00298">
    <property type="entry name" value="CHROMO"/>
    <property type="match status" value="2"/>
</dbReference>
<name>M4B9M1_HYAAE</name>
<protein>
    <recommendedName>
        <fullName evidence="5">Chromo domain-containing protein</fullName>
    </recommendedName>
</protein>
<feature type="region of interest" description="Disordered" evidence="3">
    <location>
        <begin position="263"/>
        <end position="290"/>
    </location>
</feature>
<dbReference type="InterPro" id="IPR000953">
    <property type="entry name" value="Chromo/chromo_shadow_dom"/>
</dbReference>
<feature type="region of interest" description="Disordered" evidence="3">
    <location>
        <begin position="99"/>
        <end position="131"/>
    </location>
</feature>
<dbReference type="EnsemblProtists" id="HpaT802981">
    <property type="protein sequence ID" value="HpaP802981"/>
    <property type="gene ID" value="HpaG802981"/>
</dbReference>
<dbReference type="Pfam" id="PF00385">
    <property type="entry name" value="Chromo"/>
    <property type="match status" value="1"/>
</dbReference>
<feature type="compositionally biased region" description="Basic and acidic residues" evidence="3">
    <location>
        <begin position="99"/>
        <end position="108"/>
    </location>
</feature>
<comment type="subcellular location">
    <subcellularLocation>
        <location evidence="1">Nucleus</location>
    </subcellularLocation>
</comment>